<evidence type="ECO:0000313" key="5">
    <source>
        <dbReference type="Proteomes" id="UP001595829"/>
    </source>
</evidence>
<accession>A0ABV9XCG4</accession>
<organism evidence="4 5">
    <name type="scientific">Streptomyces coeruleoprunus</name>
    <dbReference type="NCBI Taxonomy" id="285563"/>
    <lineage>
        <taxon>Bacteria</taxon>
        <taxon>Bacillati</taxon>
        <taxon>Actinomycetota</taxon>
        <taxon>Actinomycetes</taxon>
        <taxon>Kitasatosporales</taxon>
        <taxon>Streptomycetaceae</taxon>
        <taxon>Streptomyces</taxon>
    </lineage>
</organism>
<dbReference type="InterPro" id="IPR050447">
    <property type="entry name" value="Erg6_SMT_methyltransf"/>
</dbReference>
<dbReference type="Gene3D" id="3.40.50.150">
    <property type="entry name" value="Vaccinia Virus protein VP39"/>
    <property type="match status" value="1"/>
</dbReference>
<feature type="region of interest" description="Disordered" evidence="2">
    <location>
        <begin position="310"/>
        <end position="329"/>
    </location>
</feature>
<dbReference type="EMBL" id="JBHSJD010000004">
    <property type="protein sequence ID" value="MFC5021891.1"/>
    <property type="molecule type" value="Genomic_DNA"/>
</dbReference>
<dbReference type="GO" id="GO:0032259">
    <property type="term" value="P:methylation"/>
    <property type="evidence" value="ECO:0007669"/>
    <property type="project" value="UniProtKB-KW"/>
</dbReference>
<dbReference type="SUPFAM" id="SSF53335">
    <property type="entry name" value="S-adenosyl-L-methionine-dependent methyltransferases"/>
    <property type="match status" value="1"/>
</dbReference>
<evidence type="ECO:0000259" key="3">
    <source>
        <dbReference type="Pfam" id="PF08241"/>
    </source>
</evidence>
<feature type="compositionally biased region" description="Polar residues" evidence="2">
    <location>
        <begin position="319"/>
        <end position="329"/>
    </location>
</feature>
<dbReference type="PANTHER" id="PTHR44068">
    <property type="entry name" value="ZGC:194242"/>
    <property type="match status" value="1"/>
</dbReference>
<dbReference type="CDD" id="cd02440">
    <property type="entry name" value="AdoMet_MTases"/>
    <property type="match status" value="1"/>
</dbReference>
<evidence type="ECO:0000256" key="2">
    <source>
        <dbReference type="SAM" id="MobiDB-lite"/>
    </source>
</evidence>
<gene>
    <name evidence="4" type="ORF">ACFPM3_07045</name>
</gene>
<dbReference type="InterPro" id="IPR029063">
    <property type="entry name" value="SAM-dependent_MTases_sf"/>
</dbReference>
<proteinExistence type="predicted"/>
<feature type="region of interest" description="Disordered" evidence="2">
    <location>
        <begin position="193"/>
        <end position="221"/>
    </location>
</feature>
<dbReference type="RefSeq" id="WP_345690841.1">
    <property type="nucleotide sequence ID" value="NZ_BAABIT010000001.1"/>
</dbReference>
<feature type="compositionally biased region" description="Basic and acidic residues" evidence="2">
    <location>
        <begin position="204"/>
        <end position="217"/>
    </location>
</feature>
<reference evidence="5" key="1">
    <citation type="journal article" date="2019" name="Int. J. Syst. Evol. Microbiol.">
        <title>The Global Catalogue of Microorganisms (GCM) 10K type strain sequencing project: providing services to taxonomists for standard genome sequencing and annotation.</title>
        <authorList>
            <consortium name="The Broad Institute Genomics Platform"/>
            <consortium name="The Broad Institute Genome Sequencing Center for Infectious Disease"/>
            <person name="Wu L."/>
            <person name="Ma J."/>
        </authorList>
    </citation>
    <scope>NUCLEOTIDE SEQUENCE [LARGE SCALE GENOMIC DNA]</scope>
    <source>
        <strain evidence="5">CGMCC 4.1648</strain>
    </source>
</reference>
<evidence type="ECO:0000256" key="1">
    <source>
        <dbReference type="ARBA" id="ARBA00022679"/>
    </source>
</evidence>
<dbReference type="EC" id="2.1.1.-" evidence="4"/>
<feature type="domain" description="Methyltransferase type 11" evidence="3">
    <location>
        <begin position="86"/>
        <end position="186"/>
    </location>
</feature>
<name>A0ABV9XCG4_9ACTN</name>
<keyword evidence="5" id="KW-1185">Reference proteome</keyword>
<dbReference type="InterPro" id="IPR013216">
    <property type="entry name" value="Methyltransf_11"/>
</dbReference>
<dbReference type="PANTHER" id="PTHR44068:SF11">
    <property type="entry name" value="GERANYL DIPHOSPHATE 2-C-METHYLTRANSFERASE"/>
    <property type="match status" value="1"/>
</dbReference>
<dbReference type="GO" id="GO:0008168">
    <property type="term" value="F:methyltransferase activity"/>
    <property type="evidence" value="ECO:0007669"/>
    <property type="project" value="UniProtKB-KW"/>
</dbReference>
<keyword evidence="1 4" id="KW-0808">Transferase</keyword>
<sequence>MTGDEKHTDQHGAPAEAPPEVRAVYGPQDLSAVPAFQGGFINFGHWDGIPLDRPLTADDRVHSERNLYRRVLRTLTADGDTAGRALEVGCGLGLGCALALEEFGFAAVTGMDIHPDQLDRARRANAERLAAAPGRLRFVRGAAEAMPCGDAAFDHLYTVEAAQHFRDLAAFARESARVLRPGGRLAVTSFFVPSAAPEETPEETPEKAPEKAREKTPVDAPRTADAAKALADRLDSFASGLDRPHALSDLRHALASAGFTDVRAESIGESVWPGFDHYLAGVPLPVTWPRNFLPAYRDGLLDYYVITARRPAEQEPPGSGTSQYEPSDG</sequence>
<protein>
    <submittedName>
        <fullName evidence="4">Class I SAM-dependent methyltransferase</fullName>
        <ecNumber evidence="4">2.1.1.-</ecNumber>
    </submittedName>
</protein>
<comment type="caution">
    <text evidence="4">The sequence shown here is derived from an EMBL/GenBank/DDBJ whole genome shotgun (WGS) entry which is preliminary data.</text>
</comment>
<dbReference type="Proteomes" id="UP001595829">
    <property type="component" value="Unassembled WGS sequence"/>
</dbReference>
<dbReference type="Pfam" id="PF08241">
    <property type="entry name" value="Methyltransf_11"/>
    <property type="match status" value="1"/>
</dbReference>
<evidence type="ECO:0000313" key="4">
    <source>
        <dbReference type="EMBL" id="MFC5021891.1"/>
    </source>
</evidence>
<keyword evidence="4" id="KW-0489">Methyltransferase</keyword>